<feature type="domain" description="Transposable element P transposase-like RNase H" evidence="2">
    <location>
        <begin position="119"/>
        <end position="173"/>
    </location>
</feature>
<accession>A0A9J6CVJ7</accession>
<evidence type="ECO:0000313" key="4">
    <source>
        <dbReference type="Proteomes" id="UP000821866"/>
    </source>
</evidence>
<feature type="coiled-coil region" evidence="1">
    <location>
        <begin position="7"/>
        <end position="34"/>
    </location>
</feature>
<evidence type="ECO:0000256" key="1">
    <source>
        <dbReference type="SAM" id="Coils"/>
    </source>
</evidence>
<proteinExistence type="predicted"/>
<comment type="caution">
    <text evidence="3">The sequence shown here is derived from an EMBL/GenBank/DDBJ whole genome shotgun (WGS) entry which is preliminary data.</text>
</comment>
<dbReference type="InterPro" id="IPR048365">
    <property type="entry name" value="TNP-like_RNaseH_N"/>
</dbReference>
<reference evidence="3" key="2">
    <citation type="submission" date="2021-09" db="EMBL/GenBank/DDBJ databases">
        <authorList>
            <person name="Jia N."/>
            <person name="Wang J."/>
            <person name="Shi W."/>
            <person name="Du L."/>
            <person name="Sun Y."/>
            <person name="Zhan W."/>
            <person name="Jiang J."/>
            <person name="Wang Q."/>
            <person name="Zhang B."/>
            <person name="Ji P."/>
            <person name="Sakyi L.B."/>
            <person name="Cui X."/>
            <person name="Yuan T."/>
            <person name="Jiang B."/>
            <person name="Yang W."/>
            <person name="Lam T.T.-Y."/>
            <person name="Chang Q."/>
            <person name="Ding S."/>
            <person name="Wang X."/>
            <person name="Zhu J."/>
            <person name="Ruan X."/>
            <person name="Zhao L."/>
            <person name="Wei J."/>
            <person name="Que T."/>
            <person name="Du C."/>
            <person name="Cheng J."/>
            <person name="Dai P."/>
            <person name="Han X."/>
            <person name="Huang E."/>
            <person name="Gao Y."/>
            <person name="Liu J."/>
            <person name="Shao H."/>
            <person name="Ye R."/>
            <person name="Li L."/>
            <person name="Wei W."/>
            <person name="Wang X."/>
            <person name="Wang C."/>
            <person name="Huo Q."/>
            <person name="Li W."/>
            <person name="Guo W."/>
            <person name="Chen H."/>
            <person name="Chen S."/>
            <person name="Zhou L."/>
            <person name="Zhou L."/>
            <person name="Ni X."/>
            <person name="Tian J."/>
            <person name="Zhou Y."/>
            <person name="Sheng Y."/>
            <person name="Liu T."/>
            <person name="Pan Y."/>
            <person name="Xia L."/>
            <person name="Li J."/>
            <person name="Zhao F."/>
            <person name="Cao W."/>
        </authorList>
    </citation>
    <scope>NUCLEOTIDE SEQUENCE</scope>
    <source>
        <strain evidence="3">Rmic-2018</strain>
        <tissue evidence="3">Larvae</tissue>
    </source>
</reference>
<dbReference type="AlphaFoldDB" id="A0A9J6CVJ7"/>
<dbReference type="Pfam" id="PF21787">
    <property type="entry name" value="TNP-like_RNaseH_N"/>
    <property type="match status" value="1"/>
</dbReference>
<reference evidence="3" key="1">
    <citation type="journal article" date="2020" name="Cell">
        <title>Large-Scale Comparative Analyses of Tick Genomes Elucidate Their Genetic Diversity and Vector Capacities.</title>
        <authorList>
            <consortium name="Tick Genome and Microbiome Consortium (TIGMIC)"/>
            <person name="Jia N."/>
            <person name="Wang J."/>
            <person name="Shi W."/>
            <person name="Du L."/>
            <person name="Sun Y."/>
            <person name="Zhan W."/>
            <person name="Jiang J.F."/>
            <person name="Wang Q."/>
            <person name="Zhang B."/>
            <person name="Ji P."/>
            <person name="Bell-Sakyi L."/>
            <person name="Cui X.M."/>
            <person name="Yuan T.T."/>
            <person name="Jiang B.G."/>
            <person name="Yang W.F."/>
            <person name="Lam T.T."/>
            <person name="Chang Q.C."/>
            <person name="Ding S.J."/>
            <person name="Wang X.J."/>
            <person name="Zhu J.G."/>
            <person name="Ruan X.D."/>
            <person name="Zhao L."/>
            <person name="Wei J.T."/>
            <person name="Ye R.Z."/>
            <person name="Que T.C."/>
            <person name="Du C.H."/>
            <person name="Zhou Y.H."/>
            <person name="Cheng J.X."/>
            <person name="Dai P.F."/>
            <person name="Guo W.B."/>
            <person name="Han X.H."/>
            <person name="Huang E.J."/>
            <person name="Li L.F."/>
            <person name="Wei W."/>
            <person name="Gao Y.C."/>
            <person name="Liu J.Z."/>
            <person name="Shao H.Z."/>
            <person name="Wang X."/>
            <person name="Wang C.C."/>
            <person name="Yang T.C."/>
            <person name="Huo Q.B."/>
            <person name="Li W."/>
            <person name="Chen H.Y."/>
            <person name="Chen S.E."/>
            <person name="Zhou L.G."/>
            <person name="Ni X.B."/>
            <person name="Tian J.H."/>
            <person name="Sheng Y."/>
            <person name="Liu T."/>
            <person name="Pan Y.S."/>
            <person name="Xia L.Y."/>
            <person name="Li J."/>
            <person name="Zhao F."/>
            <person name="Cao W.C."/>
        </authorList>
    </citation>
    <scope>NUCLEOTIDE SEQUENCE</scope>
    <source>
        <strain evidence="3">Rmic-2018</strain>
    </source>
</reference>
<protein>
    <recommendedName>
        <fullName evidence="2">Transposable element P transposase-like RNase H domain-containing protein</fullName>
    </recommendedName>
</protein>
<gene>
    <name evidence="3" type="ORF">HPB51_028938</name>
</gene>
<evidence type="ECO:0000259" key="2">
    <source>
        <dbReference type="Pfam" id="PF21787"/>
    </source>
</evidence>
<dbReference type="Proteomes" id="UP000821866">
    <property type="component" value="Unassembled WGS sequence"/>
</dbReference>
<dbReference type="EMBL" id="JABSTU010006022">
    <property type="protein sequence ID" value="KAH7934695.1"/>
    <property type="molecule type" value="Genomic_DNA"/>
</dbReference>
<keyword evidence="1" id="KW-0175">Coiled coil</keyword>
<evidence type="ECO:0000313" key="3">
    <source>
        <dbReference type="EMBL" id="KAH7934695.1"/>
    </source>
</evidence>
<sequence>MKWRRKERDLKAQIRRLRETVDKYKQELEKLKEDCYVLAFRHIREKANEKDVQASILLEQIENFQKVKPTWSELTVRHAVVLRNLSMRAYEHMRTEGILRLPCRSTLERFMGSSRGEVGVTDLVKQRLFAELTSHTTSQSRTCSLIIDEMRVKQRLLYEKQRDAFIGSLTPGSLTLRAMSAWSG</sequence>
<keyword evidence="4" id="KW-1185">Reference proteome</keyword>
<organism evidence="3 4">
    <name type="scientific">Rhipicephalus microplus</name>
    <name type="common">Cattle tick</name>
    <name type="synonym">Boophilus microplus</name>
    <dbReference type="NCBI Taxonomy" id="6941"/>
    <lineage>
        <taxon>Eukaryota</taxon>
        <taxon>Metazoa</taxon>
        <taxon>Ecdysozoa</taxon>
        <taxon>Arthropoda</taxon>
        <taxon>Chelicerata</taxon>
        <taxon>Arachnida</taxon>
        <taxon>Acari</taxon>
        <taxon>Parasitiformes</taxon>
        <taxon>Ixodida</taxon>
        <taxon>Ixodoidea</taxon>
        <taxon>Ixodidae</taxon>
        <taxon>Rhipicephalinae</taxon>
        <taxon>Rhipicephalus</taxon>
        <taxon>Boophilus</taxon>
    </lineage>
</organism>
<name>A0A9J6CVJ7_RHIMP</name>